<evidence type="ECO:0000313" key="1">
    <source>
        <dbReference type="EMBL" id="AKH45935.1"/>
    </source>
</evidence>
<accession>A0A0F7L270</accession>
<organism evidence="1">
    <name type="scientific">uncultured marine virus</name>
    <dbReference type="NCBI Taxonomy" id="186617"/>
    <lineage>
        <taxon>Viruses</taxon>
        <taxon>environmental samples</taxon>
    </lineage>
</organism>
<protein>
    <submittedName>
        <fullName evidence="1">Uncharacterized protein</fullName>
    </submittedName>
</protein>
<reference evidence="1" key="1">
    <citation type="journal article" date="2015" name="Front. Microbiol.">
        <title>Combining genomic sequencing methods to explore viral diversity and reveal potential virus-host interactions.</title>
        <authorList>
            <person name="Chow C.E."/>
            <person name="Winget D.M."/>
            <person name="White R.A.III."/>
            <person name="Hallam S.J."/>
            <person name="Suttle C.A."/>
        </authorList>
    </citation>
    <scope>NUCLEOTIDE SEQUENCE</scope>
    <source>
        <strain evidence="1">Anoxic3_1</strain>
    </source>
</reference>
<reference evidence="1" key="2">
    <citation type="submission" date="2015-03" db="EMBL/GenBank/DDBJ databases">
        <authorList>
            <person name="Chow C.-E.T."/>
            <person name="Winget D.M."/>
            <person name="White R.A.III."/>
            <person name="Hallam S.J."/>
            <person name="Suttle C.A."/>
        </authorList>
    </citation>
    <scope>NUCLEOTIDE SEQUENCE</scope>
    <source>
        <strain evidence="1">Anoxic3_1</strain>
    </source>
</reference>
<sequence length="75" mass="8029">MLLPTPFSATRGIIWNGVLCTAGAESRATAPTICTPLSTTVSCIHLRSSLILSAVRRSKLSMNMNFTPDTRASAY</sequence>
<name>A0A0F7L270_9VIRU</name>
<proteinExistence type="predicted"/>
<dbReference type="EMBL" id="KR029577">
    <property type="protein sequence ID" value="AKH45935.1"/>
    <property type="molecule type" value="Genomic_DNA"/>
</dbReference>